<dbReference type="EMBL" id="ASIV01000001">
    <property type="protein sequence ID" value="KEG21188.1"/>
    <property type="molecule type" value="Genomic_DNA"/>
</dbReference>
<organism evidence="2 3">
    <name type="scientific">Bartonella bacilliformis Ver097</name>
    <dbReference type="NCBI Taxonomy" id="1293911"/>
    <lineage>
        <taxon>Bacteria</taxon>
        <taxon>Pseudomonadati</taxon>
        <taxon>Pseudomonadota</taxon>
        <taxon>Alphaproteobacteria</taxon>
        <taxon>Hyphomicrobiales</taxon>
        <taxon>Bartonellaceae</taxon>
        <taxon>Bartonella</taxon>
    </lineage>
</organism>
<dbReference type="SUPFAM" id="SSF160443">
    <property type="entry name" value="SMR domain-like"/>
    <property type="match status" value="1"/>
</dbReference>
<evidence type="ECO:0000313" key="2">
    <source>
        <dbReference type="EMBL" id="KEG21188.1"/>
    </source>
</evidence>
<dbReference type="PATRIC" id="fig|1293911.3.peg.139"/>
<dbReference type="InterPro" id="IPR036063">
    <property type="entry name" value="Smr_dom_sf"/>
</dbReference>
<gene>
    <name evidence="2" type="ORF">H710_00135</name>
</gene>
<reference evidence="2 3" key="1">
    <citation type="submission" date="2013-04" db="EMBL/GenBank/DDBJ databases">
        <title>The Genome Sequence of Bartonella bacilliformis Ver097.</title>
        <authorList>
            <consortium name="The Broad Institute Genomics Platform"/>
            <consortium name="The Broad Institute Genome Sequencing Center for Infectious Disease"/>
            <person name="Feldgarden M."/>
            <person name="Kirby J."/>
            <person name="Birtles R."/>
            <person name="Dasch G."/>
            <person name="Hendrix L."/>
            <person name="Koehler J."/>
            <person name="Walker B."/>
            <person name="Young S.K."/>
            <person name="Zeng Q."/>
            <person name="Gargeya S."/>
            <person name="Fitzgerald M."/>
            <person name="Haas B."/>
            <person name="Abouelleil A."/>
            <person name="Allen A.W."/>
            <person name="Alvarado L."/>
            <person name="Arachchi H.M."/>
            <person name="Berlin A.M."/>
            <person name="Chapman S.B."/>
            <person name="Gainer-Dewar J."/>
            <person name="Goldberg J."/>
            <person name="Griggs A."/>
            <person name="Gujja S."/>
            <person name="Hansen M."/>
            <person name="Howarth C."/>
            <person name="Imamovic A."/>
            <person name="Ireland A."/>
            <person name="Larimer J."/>
            <person name="McCowan C."/>
            <person name="Murphy C."/>
            <person name="Pearson M."/>
            <person name="Poon T.W."/>
            <person name="Priest M."/>
            <person name="Roberts A."/>
            <person name="Saif S."/>
            <person name="Shea T."/>
            <person name="Sisk P."/>
            <person name="Sykes S."/>
            <person name="Wortman J."/>
            <person name="Nusbaum C."/>
            <person name="Birren B."/>
        </authorList>
    </citation>
    <scope>NUCLEOTIDE SEQUENCE [LARGE SCALE GENOMIC DNA]</scope>
    <source>
        <strain evidence="2 3">Ver097</strain>
    </source>
</reference>
<feature type="domain" description="Smr" evidence="1">
    <location>
        <begin position="102"/>
        <end position="185"/>
    </location>
</feature>
<dbReference type="Proteomes" id="UP000031740">
    <property type="component" value="Unassembled WGS sequence"/>
</dbReference>
<dbReference type="PANTHER" id="PTHR35562">
    <property type="entry name" value="DNA ENDONUCLEASE SMRA-RELATED"/>
    <property type="match status" value="1"/>
</dbReference>
<dbReference type="PANTHER" id="PTHR35562:SF2">
    <property type="entry name" value="DNA ENDONUCLEASE SMRA-RELATED"/>
    <property type="match status" value="1"/>
</dbReference>
<dbReference type="HOGENOM" id="CLU_055978_2_0_5"/>
<evidence type="ECO:0000313" key="3">
    <source>
        <dbReference type="Proteomes" id="UP000031740"/>
    </source>
</evidence>
<dbReference type="SMART" id="SM00463">
    <property type="entry name" value="SMR"/>
    <property type="match status" value="1"/>
</dbReference>
<comment type="caution">
    <text evidence="2">The sequence shown here is derived from an EMBL/GenBank/DDBJ whole genome shotgun (WGS) entry which is preliminary data.</text>
</comment>
<accession>A0A072R5J7</accession>
<proteinExistence type="predicted"/>
<sequence length="188" mass="21798">MNGKKNLKPLIAQDRLLWEKICQTVTPLHRDFSSSVQKDIENIENKKLQVTQVVPLFQEPQQRSTMVKGRKEMVAQTEKIQHFNRAIYRKIARGHRPIEARIDLHGLVQDEAYFSLKEFLQSSQRRGLSHVLVITGKGRSHGSDGALYRFVPHWLSTTVFRCYVYAFEQASPQHGGRGALYVWLRRSI</sequence>
<name>A0A072R5J7_BARBA</name>
<dbReference type="STRING" id="1293911.H710_00135"/>
<dbReference type="AlphaFoldDB" id="A0A072R5J7"/>
<dbReference type="PROSITE" id="PS50828">
    <property type="entry name" value="SMR"/>
    <property type="match status" value="1"/>
</dbReference>
<dbReference type="Gene3D" id="3.30.1370.110">
    <property type="match status" value="1"/>
</dbReference>
<dbReference type="Pfam" id="PF01713">
    <property type="entry name" value="Smr"/>
    <property type="match status" value="1"/>
</dbReference>
<protein>
    <recommendedName>
        <fullName evidence="1">Smr domain-containing protein</fullName>
    </recommendedName>
</protein>
<evidence type="ECO:0000259" key="1">
    <source>
        <dbReference type="PROSITE" id="PS50828"/>
    </source>
</evidence>
<dbReference type="InterPro" id="IPR002625">
    <property type="entry name" value="Smr_dom"/>
</dbReference>